<evidence type="ECO:0000313" key="2">
    <source>
        <dbReference type="EMBL" id="KAK1304924.1"/>
    </source>
</evidence>
<protein>
    <submittedName>
        <fullName evidence="2">Uncharacterized protein</fullName>
    </submittedName>
</protein>
<dbReference type="AlphaFoldDB" id="A0AAV9DV41"/>
<feature type="compositionally biased region" description="Polar residues" evidence="1">
    <location>
        <begin position="1"/>
        <end position="20"/>
    </location>
</feature>
<keyword evidence="3" id="KW-1185">Reference proteome</keyword>
<dbReference type="EMBL" id="JAUJYO010000011">
    <property type="protein sequence ID" value="KAK1304924.1"/>
    <property type="molecule type" value="Genomic_DNA"/>
</dbReference>
<organism evidence="2 3">
    <name type="scientific">Acorus calamus</name>
    <name type="common">Sweet flag</name>
    <dbReference type="NCBI Taxonomy" id="4465"/>
    <lineage>
        <taxon>Eukaryota</taxon>
        <taxon>Viridiplantae</taxon>
        <taxon>Streptophyta</taxon>
        <taxon>Embryophyta</taxon>
        <taxon>Tracheophyta</taxon>
        <taxon>Spermatophyta</taxon>
        <taxon>Magnoliopsida</taxon>
        <taxon>Liliopsida</taxon>
        <taxon>Acoraceae</taxon>
        <taxon>Acorus</taxon>
    </lineage>
</organism>
<accession>A0AAV9DV41</accession>
<dbReference type="Proteomes" id="UP001180020">
    <property type="component" value="Unassembled WGS sequence"/>
</dbReference>
<feature type="compositionally biased region" description="Acidic residues" evidence="1">
    <location>
        <begin position="28"/>
        <end position="38"/>
    </location>
</feature>
<reference evidence="2" key="1">
    <citation type="journal article" date="2023" name="Nat. Commun.">
        <title>Diploid and tetraploid genomes of Acorus and the evolution of monocots.</title>
        <authorList>
            <person name="Ma L."/>
            <person name="Liu K.W."/>
            <person name="Li Z."/>
            <person name="Hsiao Y.Y."/>
            <person name="Qi Y."/>
            <person name="Fu T."/>
            <person name="Tang G.D."/>
            <person name="Zhang D."/>
            <person name="Sun W.H."/>
            <person name="Liu D.K."/>
            <person name="Li Y."/>
            <person name="Chen G.Z."/>
            <person name="Liu X.D."/>
            <person name="Liao X.Y."/>
            <person name="Jiang Y.T."/>
            <person name="Yu X."/>
            <person name="Hao Y."/>
            <person name="Huang J."/>
            <person name="Zhao X.W."/>
            <person name="Ke S."/>
            <person name="Chen Y.Y."/>
            <person name="Wu W.L."/>
            <person name="Hsu J.L."/>
            <person name="Lin Y.F."/>
            <person name="Huang M.D."/>
            <person name="Li C.Y."/>
            <person name="Huang L."/>
            <person name="Wang Z.W."/>
            <person name="Zhao X."/>
            <person name="Zhong W.Y."/>
            <person name="Peng D.H."/>
            <person name="Ahmad S."/>
            <person name="Lan S."/>
            <person name="Zhang J.S."/>
            <person name="Tsai W.C."/>
            <person name="Van de Peer Y."/>
            <person name="Liu Z.J."/>
        </authorList>
    </citation>
    <scope>NUCLEOTIDE SEQUENCE</scope>
    <source>
        <strain evidence="2">CP</strain>
    </source>
</reference>
<reference evidence="2" key="2">
    <citation type="submission" date="2023-06" db="EMBL/GenBank/DDBJ databases">
        <authorList>
            <person name="Ma L."/>
            <person name="Liu K.-W."/>
            <person name="Li Z."/>
            <person name="Hsiao Y.-Y."/>
            <person name="Qi Y."/>
            <person name="Fu T."/>
            <person name="Tang G."/>
            <person name="Zhang D."/>
            <person name="Sun W.-H."/>
            <person name="Liu D.-K."/>
            <person name="Li Y."/>
            <person name="Chen G.-Z."/>
            <person name="Liu X.-D."/>
            <person name="Liao X.-Y."/>
            <person name="Jiang Y.-T."/>
            <person name="Yu X."/>
            <person name="Hao Y."/>
            <person name="Huang J."/>
            <person name="Zhao X.-W."/>
            <person name="Ke S."/>
            <person name="Chen Y.-Y."/>
            <person name="Wu W.-L."/>
            <person name="Hsu J.-L."/>
            <person name="Lin Y.-F."/>
            <person name="Huang M.-D."/>
            <person name="Li C.-Y."/>
            <person name="Huang L."/>
            <person name="Wang Z.-W."/>
            <person name="Zhao X."/>
            <person name="Zhong W.-Y."/>
            <person name="Peng D.-H."/>
            <person name="Ahmad S."/>
            <person name="Lan S."/>
            <person name="Zhang J.-S."/>
            <person name="Tsai W.-C."/>
            <person name="Van De Peer Y."/>
            <person name="Liu Z.-J."/>
        </authorList>
    </citation>
    <scope>NUCLEOTIDE SEQUENCE</scope>
    <source>
        <strain evidence="2">CP</strain>
        <tissue evidence="2">Leaves</tissue>
    </source>
</reference>
<name>A0AAV9DV41_ACOCL</name>
<feature type="region of interest" description="Disordered" evidence="1">
    <location>
        <begin position="1"/>
        <end position="41"/>
    </location>
</feature>
<comment type="caution">
    <text evidence="2">The sequence shown here is derived from an EMBL/GenBank/DDBJ whole genome shotgun (WGS) entry which is preliminary data.</text>
</comment>
<gene>
    <name evidence="2" type="ORF">QJS10_CPB11g00901</name>
</gene>
<evidence type="ECO:0000313" key="3">
    <source>
        <dbReference type="Proteomes" id="UP001180020"/>
    </source>
</evidence>
<proteinExistence type="predicted"/>
<sequence>MKKCSVSYSSRGLHLSNSTELVHRHESGEEETGEDEDQIRERDCDRGRCYIQSAVLP</sequence>
<evidence type="ECO:0000256" key="1">
    <source>
        <dbReference type="SAM" id="MobiDB-lite"/>
    </source>
</evidence>